<evidence type="ECO:0000313" key="3">
    <source>
        <dbReference type="Proteomes" id="UP000614058"/>
    </source>
</evidence>
<dbReference type="EMBL" id="JAEHNZ010000004">
    <property type="protein sequence ID" value="MBK0397046.1"/>
    <property type="molecule type" value="Genomic_DNA"/>
</dbReference>
<evidence type="ECO:0000313" key="2">
    <source>
        <dbReference type="EMBL" id="MBK0397046.1"/>
    </source>
</evidence>
<feature type="transmembrane region" description="Helical" evidence="1">
    <location>
        <begin position="100"/>
        <end position="133"/>
    </location>
</feature>
<keyword evidence="1" id="KW-0472">Membrane</keyword>
<dbReference type="GeneID" id="84907282"/>
<keyword evidence="1" id="KW-0812">Transmembrane</keyword>
<organism evidence="2 3">
    <name type="scientific">Kingella bonacorsii</name>
    <dbReference type="NCBI Taxonomy" id="2796361"/>
    <lineage>
        <taxon>Bacteria</taxon>
        <taxon>Pseudomonadati</taxon>
        <taxon>Pseudomonadota</taxon>
        <taxon>Betaproteobacteria</taxon>
        <taxon>Neisseriales</taxon>
        <taxon>Neisseriaceae</taxon>
        <taxon>Kingella</taxon>
    </lineage>
</organism>
<keyword evidence="1" id="KW-1133">Transmembrane helix</keyword>
<dbReference type="RefSeq" id="WP_003793590.1">
    <property type="nucleotide sequence ID" value="NZ_JAEHNZ010000004.1"/>
</dbReference>
<proteinExistence type="predicted"/>
<evidence type="ECO:0000256" key="1">
    <source>
        <dbReference type="SAM" id="Phobius"/>
    </source>
</evidence>
<sequence length="136" mass="15912">MDLGRLVRDSEGNLAFWWCWIVLIAAFALSWGTTYFVSEYLRYHVLNRWIDHPADVAFAAFLLSATIVQFITGLLITAYFTEGLNMEFHPFHDTLENVGGFFLCHIIFWWFAWPVTLLMMMLIATVTFLMALFSRR</sequence>
<gene>
    <name evidence="2" type="ORF">JDW22_10775</name>
</gene>
<keyword evidence="3" id="KW-1185">Reference proteome</keyword>
<accession>A0ABS1BUT1</accession>
<comment type="caution">
    <text evidence="2">The sequence shown here is derived from an EMBL/GenBank/DDBJ whole genome shotgun (WGS) entry which is preliminary data.</text>
</comment>
<reference evidence="2 3" key="1">
    <citation type="journal article" date="2021" name="Pathogens">
        <title>Isolation and Characterization of Kingella bonacorsii sp. nov., A Novel Kingella Species Detected in a Stable Periodontitis Subject.</title>
        <authorList>
            <person name="Antezack A."/>
            <person name="Boxberger M."/>
            <person name="Rolland C."/>
            <person name="Monnet-Corti V."/>
            <person name="La Scola B."/>
        </authorList>
    </citation>
    <scope>NUCLEOTIDE SEQUENCE [LARGE SCALE GENOMIC DNA]</scope>
    <source>
        <strain evidence="2 3">Marseille-Q4569</strain>
    </source>
</reference>
<feature type="transmembrane region" description="Helical" evidence="1">
    <location>
        <begin position="58"/>
        <end position="80"/>
    </location>
</feature>
<dbReference type="Proteomes" id="UP000614058">
    <property type="component" value="Unassembled WGS sequence"/>
</dbReference>
<name>A0ABS1BUT1_9NEIS</name>
<feature type="transmembrane region" description="Helical" evidence="1">
    <location>
        <begin position="15"/>
        <end position="37"/>
    </location>
</feature>
<protein>
    <submittedName>
        <fullName evidence="2">Uncharacterized protein</fullName>
    </submittedName>
</protein>